<dbReference type="CDD" id="cd00090">
    <property type="entry name" value="HTH_ARSR"/>
    <property type="match status" value="1"/>
</dbReference>
<evidence type="ECO:0000313" key="6">
    <source>
        <dbReference type="Proteomes" id="UP001219605"/>
    </source>
</evidence>
<dbReference type="InterPro" id="IPR001845">
    <property type="entry name" value="HTH_ArsR_DNA-bd_dom"/>
</dbReference>
<dbReference type="Gene3D" id="1.10.10.10">
    <property type="entry name" value="Winged helix-like DNA-binding domain superfamily/Winged helix DNA-binding domain"/>
    <property type="match status" value="1"/>
</dbReference>
<sequence length="338" mass="36245">MRIQVTPADIAASRYAISPLGEAMWALRLCAGQHSTPALAPWVARVRPAYERLRRELPAVGALVALLRRNAYNADFVQPPPAGTGRSFADELAVVRATPLAQARDELARNLAGHRTPPAYAQRIYAAPDVVDRLADAIEAVWAALVEPDWRRLRTILERDLVQRAGRLVTYGWGAAVADLDPRLSWEPGGHLGAIVVADRDRGTYSLGGKGLLFVPTVFGSMINYVEPPWPFALVYPASGVADLLGPPDPDRPPDALDRLLGRSRAAVLRALAAPATTSQLVRQLDLPLGSVGGHLAVLRDAGLVRRTRTGRAVRYTRTPLGDAVSGDAPAGLTGPES</sequence>
<dbReference type="InterPro" id="IPR036388">
    <property type="entry name" value="WH-like_DNA-bd_sf"/>
</dbReference>
<dbReference type="InterPro" id="IPR051011">
    <property type="entry name" value="Metal_resp_trans_reg"/>
</dbReference>
<evidence type="ECO:0000256" key="1">
    <source>
        <dbReference type="ARBA" id="ARBA00023015"/>
    </source>
</evidence>
<dbReference type="SUPFAM" id="SSF46785">
    <property type="entry name" value="Winged helix' DNA-binding domain"/>
    <property type="match status" value="1"/>
</dbReference>
<feature type="domain" description="HTH arsR-type" evidence="4">
    <location>
        <begin position="255"/>
        <end position="330"/>
    </location>
</feature>
<dbReference type="Proteomes" id="UP001219605">
    <property type="component" value="Chromosome"/>
</dbReference>
<keyword evidence="2" id="KW-0238">DNA-binding</keyword>
<reference evidence="5 6" key="1">
    <citation type="submission" date="2023-02" db="EMBL/GenBank/DDBJ databases">
        <authorList>
            <person name="Mo P."/>
        </authorList>
    </citation>
    <scope>NUCLEOTIDE SEQUENCE [LARGE SCALE GENOMIC DNA]</scope>
    <source>
        <strain evidence="5 6">HUAS 3</strain>
    </source>
</reference>
<evidence type="ECO:0000313" key="5">
    <source>
        <dbReference type="EMBL" id="WDZ85654.1"/>
    </source>
</evidence>
<keyword evidence="1" id="KW-0805">Transcription regulation</keyword>
<keyword evidence="6" id="KW-1185">Reference proteome</keyword>
<gene>
    <name evidence="5" type="ORF">PVK37_04175</name>
</gene>
<proteinExistence type="predicted"/>
<evidence type="ECO:0000259" key="4">
    <source>
        <dbReference type="SMART" id="SM00418"/>
    </source>
</evidence>
<dbReference type="Pfam" id="PF19361">
    <property type="entry name" value="DUF5937"/>
    <property type="match status" value="1"/>
</dbReference>
<dbReference type="InterPro" id="IPR036390">
    <property type="entry name" value="WH_DNA-bd_sf"/>
</dbReference>
<evidence type="ECO:0000256" key="3">
    <source>
        <dbReference type="ARBA" id="ARBA00023163"/>
    </source>
</evidence>
<dbReference type="InterPro" id="IPR011991">
    <property type="entry name" value="ArsR-like_HTH"/>
</dbReference>
<name>A0ABY7ZRI9_9ACTN</name>
<accession>A0ABY7ZRI9</accession>
<dbReference type="SMART" id="SM00418">
    <property type="entry name" value="HTH_ARSR"/>
    <property type="match status" value="1"/>
</dbReference>
<dbReference type="Pfam" id="PF12840">
    <property type="entry name" value="HTH_20"/>
    <property type="match status" value="1"/>
</dbReference>
<protein>
    <submittedName>
        <fullName evidence="5">DUF5937 family protein</fullName>
    </submittedName>
</protein>
<dbReference type="InterPro" id="IPR045981">
    <property type="entry name" value="DUF5937"/>
</dbReference>
<evidence type="ECO:0000256" key="2">
    <source>
        <dbReference type="ARBA" id="ARBA00023125"/>
    </source>
</evidence>
<dbReference type="PANTHER" id="PTHR43132:SF6">
    <property type="entry name" value="HTH-TYPE TRANSCRIPTIONAL REPRESSOR CZRA"/>
    <property type="match status" value="1"/>
</dbReference>
<dbReference type="RefSeq" id="WP_275032383.1">
    <property type="nucleotide sequence ID" value="NZ_CP118615.1"/>
</dbReference>
<organism evidence="5 6">
    <name type="scientific">Micromonospora cathayae</name>
    <dbReference type="NCBI Taxonomy" id="3028804"/>
    <lineage>
        <taxon>Bacteria</taxon>
        <taxon>Bacillati</taxon>
        <taxon>Actinomycetota</taxon>
        <taxon>Actinomycetes</taxon>
        <taxon>Micromonosporales</taxon>
        <taxon>Micromonosporaceae</taxon>
        <taxon>Micromonospora</taxon>
    </lineage>
</organism>
<keyword evidence="3" id="KW-0804">Transcription</keyword>
<dbReference type="EMBL" id="CP118615">
    <property type="protein sequence ID" value="WDZ85654.1"/>
    <property type="molecule type" value="Genomic_DNA"/>
</dbReference>
<dbReference type="PANTHER" id="PTHR43132">
    <property type="entry name" value="ARSENICAL RESISTANCE OPERON REPRESSOR ARSR-RELATED"/>
    <property type="match status" value="1"/>
</dbReference>